<dbReference type="Pfam" id="PF01931">
    <property type="entry name" value="NTPase_I-T"/>
    <property type="match status" value="1"/>
</dbReference>
<dbReference type="Proteomes" id="UP000029736">
    <property type="component" value="Unassembled WGS sequence"/>
</dbReference>
<evidence type="ECO:0000256" key="2">
    <source>
        <dbReference type="ARBA" id="ARBA00022723"/>
    </source>
</evidence>
<dbReference type="NCBIfam" id="TIGR00258">
    <property type="entry name" value="inosine/xanthosine triphosphatase"/>
    <property type="match status" value="1"/>
</dbReference>
<comment type="catalytic activity">
    <reaction evidence="9 11">
        <text>XTP + H2O = XDP + phosphate + H(+)</text>
        <dbReference type="Rhea" id="RHEA:28406"/>
        <dbReference type="ChEBI" id="CHEBI:15377"/>
        <dbReference type="ChEBI" id="CHEBI:15378"/>
        <dbReference type="ChEBI" id="CHEBI:43474"/>
        <dbReference type="ChEBI" id="CHEBI:59884"/>
        <dbReference type="ChEBI" id="CHEBI:61314"/>
        <dbReference type="EC" id="3.6.1.73"/>
    </reaction>
</comment>
<keyword evidence="2 11" id="KW-0479">Metal-binding</keyword>
<evidence type="ECO:0000259" key="12">
    <source>
        <dbReference type="Pfam" id="PF01931"/>
    </source>
</evidence>
<evidence type="ECO:0000256" key="1">
    <source>
        <dbReference type="ARBA" id="ARBA00001936"/>
    </source>
</evidence>
<dbReference type="OrthoDB" id="164951at2"/>
<evidence type="ECO:0000256" key="3">
    <source>
        <dbReference type="ARBA" id="ARBA00022741"/>
    </source>
</evidence>
<dbReference type="GO" id="GO:0006772">
    <property type="term" value="P:thiamine metabolic process"/>
    <property type="evidence" value="ECO:0007669"/>
    <property type="project" value="TreeGrafter"/>
</dbReference>
<evidence type="ECO:0000256" key="10">
    <source>
        <dbReference type="ARBA" id="ARBA00060855"/>
    </source>
</evidence>
<evidence type="ECO:0000256" key="8">
    <source>
        <dbReference type="ARBA" id="ARBA00048174"/>
    </source>
</evidence>
<protein>
    <recommendedName>
        <fullName evidence="11">Probable inosine/xanthosine triphosphatase</fullName>
        <shortName evidence="11">ITPase/XTPase</shortName>
        <ecNumber evidence="11">3.6.1.73</ecNumber>
    </recommendedName>
    <alternativeName>
        <fullName evidence="11">Non-canonical purine NTP phosphatase</fullName>
    </alternativeName>
    <alternativeName>
        <fullName evidence="11">Non-standard purine NTP phosphatase</fullName>
    </alternativeName>
    <alternativeName>
        <fullName evidence="11">Nucleoside-triphosphate phosphatase</fullName>
        <shortName evidence="11">NTPase</shortName>
    </alternativeName>
</protein>
<comment type="caution">
    <text evidence="11">Lacks conserved residue(s) required for the propagation of feature annotation.</text>
</comment>
<keyword evidence="5 11" id="KW-0460">Magnesium</keyword>
<proteinExistence type="inferred from homology"/>
<evidence type="ECO:0000256" key="6">
    <source>
        <dbReference type="ARBA" id="ARBA00023080"/>
    </source>
</evidence>
<evidence type="ECO:0000256" key="5">
    <source>
        <dbReference type="ARBA" id="ARBA00022842"/>
    </source>
</evidence>
<dbReference type="InterPro" id="IPR029001">
    <property type="entry name" value="ITPase-like_fam"/>
</dbReference>
<dbReference type="GO" id="GO:0000166">
    <property type="term" value="F:nucleotide binding"/>
    <property type="evidence" value="ECO:0007669"/>
    <property type="project" value="UniProtKB-KW"/>
</dbReference>
<dbReference type="GO" id="GO:0103023">
    <property type="term" value="F:ITPase activity"/>
    <property type="evidence" value="ECO:0007669"/>
    <property type="project" value="UniProtKB-EC"/>
</dbReference>
<dbReference type="FunFam" id="3.90.950.10:FF:000002">
    <property type="entry name" value="Inosine/xanthosine triphosphatase"/>
    <property type="match status" value="1"/>
</dbReference>
<comment type="catalytic activity">
    <reaction evidence="8 11">
        <text>ITP + H2O = IDP + phosphate + H(+)</text>
        <dbReference type="Rhea" id="RHEA:28330"/>
        <dbReference type="ChEBI" id="CHEBI:15377"/>
        <dbReference type="ChEBI" id="CHEBI:15378"/>
        <dbReference type="ChEBI" id="CHEBI:43474"/>
        <dbReference type="ChEBI" id="CHEBI:58280"/>
        <dbReference type="ChEBI" id="CHEBI:61402"/>
        <dbReference type="EC" id="3.6.1.73"/>
    </reaction>
</comment>
<dbReference type="EC" id="3.6.1.73" evidence="11"/>
<gene>
    <name evidence="13" type="ORF">IX84_28645</name>
</gene>
<evidence type="ECO:0000256" key="11">
    <source>
        <dbReference type="HAMAP-Rule" id="MF_00648"/>
    </source>
</evidence>
<keyword evidence="6 11" id="KW-0546">Nucleotide metabolism</keyword>
<evidence type="ECO:0000313" key="13">
    <source>
        <dbReference type="EMBL" id="KGE85454.1"/>
    </source>
</evidence>
<evidence type="ECO:0000256" key="7">
    <source>
        <dbReference type="ARBA" id="ARBA00023211"/>
    </source>
</evidence>
<dbReference type="GO" id="GO:0046872">
    <property type="term" value="F:metal ion binding"/>
    <property type="evidence" value="ECO:0007669"/>
    <property type="project" value="UniProtKB-KW"/>
</dbReference>
<accession>A0A098RZ94</accession>
<name>A0A098RZ94_9BACT</name>
<comment type="subunit">
    <text evidence="11">Homodimer.</text>
</comment>
<organism evidence="13 14">
    <name type="scientific">Phaeodactylibacter xiamenensis</name>
    <dbReference type="NCBI Taxonomy" id="1524460"/>
    <lineage>
        <taxon>Bacteria</taxon>
        <taxon>Pseudomonadati</taxon>
        <taxon>Bacteroidota</taxon>
        <taxon>Saprospiria</taxon>
        <taxon>Saprospirales</taxon>
        <taxon>Haliscomenobacteraceae</taxon>
        <taxon>Phaeodactylibacter</taxon>
    </lineage>
</organism>
<dbReference type="HAMAP" id="MF_00648">
    <property type="entry name" value="Non_canon_purine_NTPase_YjjX"/>
    <property type="match status" value="1"/>
</dbReference>
<dbReference type="STRING" id="1524460.IX84_28645"/>
<comment type="cofactor">
    <cofactor evidence="11">
        <name>Mg(2+)</name>
        <dbReference type="ChEBI" id="CHEBI:18420"/>
    </cofactor>
    <cofactor evidence="11">
        <name>Mn(2+)</name>
        <dbReference type="ChEBI" id="CHEBI:29035"/>
    </cofactor>
    <text evidence="11">Binds 1 divalent metal cation per subunit; can use either Mg(2+) or Mn(2+).</text>
</comment>
<keyword evidence="4 11" id="KW-0378">Hydrolase</keyword>
<keyword evidence="3 11" id="KW-0547">Nucleotide-binding</keyword>
<dbReference type="SUPFAM" id="SSF52972">
    <property type="entry name" value="ITPase-like"/>
    <property type="match status" value="1"/>
</dbReference>
<feature type="domain" description="Non-canonical purine NTP phosphatase/PRRC1" evidence="12">
    <location>
        <begin position="9"/>
        <end position="173"/>
    </location>
</feature>
<dbReference type="PANTHER" id="PTHR34699:SF2">
    <property type="entry name" value="NON-CANONICAL PURINE NTP PHOSPHATASE_PRRC1 DOMAIN-CONTAINING PROTEIN"/>
    <property type="match status" value="1"/>
</dbReference>
<dbReference type="GO" id="GO:0009117">
    <property type="term" value="P:nucleotide metabolic process"/>
    <property type="evidence" value="ECO:0007669"/>
    <property type="project" value="UniProtKB-KW"/>
</dbReference>
<comment type="function">
    <text evidence="11">Phosphatase that hydrolyzes non-canonical purine nucleotides such as XTP and ITP to their respective diphosphate derivatives. Probably excludes non-canonical purines from DNA/RNA precursor pool, thus preventing their incorporation into DNA/RNA and avoiding chromosomal lesions.</text>
</comment>
<dbReference type="AlphaFoldDB" id="A0A098RZ94"/>
<dbReference type="EMBL" id="JPOS01000090">
    <property type="protein sequence ID" value="KGE85454.1"/>
    <property type="molecule type" value="Genomic_DNA"/>
</dbReference>
<evidence type="ECO:0000313" key="14">
    <source>
        <dbReference type="Proteomes" id="UP000029736"/>
    </source>
</evidence>
<dbReference type="Gene3D" id="3.90.950.10">
    <property type="match status" value="1"/>
</dbReference>
<reference evidence="13 14" key="1">
    <citation type="journal article" date="2014" name="Int. J. Syst. Evol. Microbiol.">
        <title>Phaeodactylibacter xiamenensis gen. nov., sp. nov., a member of the family Saprospiraceae isolated from the marine alga Phaeodactylum tricornutum.</title>
        <authorList>
            <person name="Chen Z.Jr."/>
            <person name="Lei X."/>
            <person name="Lai Q."/>
            <person name="Li Y."/>
            <person name="Zhang B."/>
            <person name="Zhang J."/>
            <person name="Zhang H."/>
            <person name="Yang L."/>
            <person name="Zheng W."/>
            <person name="Tian Y."/>
            <person name="Yu Z."/>
            <person name="Xu H.Jr."/>
            <person name="Zheng T."/>
        </authorList>
    </citation>
    <scope>NUCLEOTIDE SEQUENCE [LARGE SCALE GENOMIC DNA]</scope>
    <source>
        <strain evidence="13 14">KD52</strain>
    </source>
</reference>
<evidence type="ECO:0000256" key="9">
    <source>
        <dbReference type="ARBA" id="ARBA00048781"/>
    </source>
</evidence>
<comment type="similarity">
    <text evidence="10 11">Belongs to the YjjX NTPase family.</text>
</comment>
<keyword evidence="7 11" id="KW-0464">Manganese</keyword>
<dbReference type="NCBIfam" id="NF003459">
    <property type="entry name" value="PRK05074.1"/>
    <property type="match status" value="1"/>
</dbReference>
<comment type="cofactor">
    <cofactor evidence="1">
        <name>Mn(2+)</name>
        <dbReference type="ChEBI" id="CHEBI:29035"/>
    </cofactor>
</comment>
<evidence type="ECO:0000256" key="4">
    <source>
        <dbReference type="ARBA" id="ARBA00022801"/>
    </source>
</evidence>
<dbReference type="InterPro" id="IPR002786">
    <property type="entry name" value="Non_canon_purine_NTPase"/>
</dbReference>
<dbReference type="InterPro" id="IPR026533">
    <property type="entry name" value="NTPase/PRRC1"/>
</dbReference>
<dbReference type="PANTHER" id="PTHR34699">
    <property type="match status" value="1"/>
</dbReference>
<dbReference type="RefSeq" id="WP_044228734.1">
    <property type="nucleotide sequence ID" value="NZ_CAKZLC010000102.1"/>
</dbReference>
<sequence>MASLKVIVASLNPVKQAAARQAFEQAFPDMAISITGVDVPSGVRDQPMTDAETLLGARQRAQRAQQEQPHADFWVGLEGGVADAQGLGLQAFGWMCVRTDSREYSARSASFPLPRAAVAAIEGGEELGPVMDGLFKEQNTKHKGGAVGLLTNGLVSREALYIQPLIFALIPFMHEPLF</sequence>
<comment type="caution">
    <text evidence="13">The sequence shown here is derived from an EMBL/GenBank/DDBJ whole genome shotgun (WGS) entry which is preliminary data.</text>
</comment>
<dbReference type="InterPro" id="IPR050299">
    <property type="entry name" value="YjjX_NTPase"/>
</dbReference>
<keyword evidence="14" id="KW-1185">Reference proteome</keyword>